<dbReference type="InterPro" id="IPR017907">
    <property type="entry name" value="Znf_RING_CS"/>
</dbReference>
<dbReference type="AlphaFoldDB" id="A0ABD0QTJ1"/>
<name>A0ABD0QTJ1_CIRMR</name>
<dbReference type="InterPro" id="IPR013083">
    <property type="entry name" value="Znf_RING/FYVE/PHD"/>
</dbReference>
<gene>
    <name evidence="6" type="ORF">M9458_016608</name>
</gene>
<dbReference type="FunFam" id="3.30.40.10:FF:000438">
    <property type="entry name" value="Bloodthirsty-related gene family, member 25"/>
    <property type="match status" value="1"/>
</dbReference>
<dbReference type="InterPro" id="IPR027370">
    <property type="entry name" value="Znf-RING_euk"/>
</dbReference>
<dbReference type="PANTHER" id="PTHR25465">
    <property type="entry name" value="B-BOX DOMAIN CONTAINING"/>
    <property type="match status" value="1"/>
</dbReference>
<dbReference type="InterPro" id="IPR001841">
    <property type="entry name" value="Znf_RING"/>
</dbReference>
<dbReference type="PANTHER" id="PTHR25465:SF32">
    <property type="entry name" value="BLOODTHIRSTY-RELATED GENE FAMILY, MEMBER 16 ISOFORM X1-RELATED"/>
    <property type="match status" value="1"/>
</dbReference>
<dbReference type="SMART" id="SM00184">
    <property type="entry name" value="RING"/>
    <property type="match status" value="1"/>
</dbReference>
<dbReference type="EMBL" id="JAMKFB020000007">
    <property type="protein sequence ID" value="KAL0189509.1"/>
    <property type="molecule type" value="Genomic_DNA"/>
</dbReference>
<keyword evidence="2 4" id="KW-0863">Zinc-finger</keyword>
<dbReference type="PROSITE" id="PS50089">
    <property type="entry name" value="ZF_RING_2"/>
    <property type="match status" value="1"/>
</dbReference>
<evidence type="ECO:0000256" key="4">
    <source>
        <dbReference type="PROSITE-ProRule" id="PRU00175"/>
    </source>
</evidence>
<keyword evidence="7" id="KW-1185">Reference proteome</keyword>
<dbReference type="InterPro" id="IPR051051">
    <property type="entry name" value="E3_ubiq-ligase_TRIM/RNF"/>
</dbReference>
<dbReference type="Gene3D" id="3.30.160.60">
    <property type="entry name" value="Classic Zinc Finger"/>
    <property type="match status" value="1"/>
</dbReference>
<evidence type="ECO:0000313" key="7">
    <source>
        <dbReference type="Proteomes" id="UP001529510"/>
    </source>
</evidence>
<comment type="caution">
    <text evidence="6">The sequence shown here is derived from an EMBL/GenBank/DDBJ whole genome shotgun (WGS) entry which is preliminary data.</text>
</comment>
<dbReference type="Pfam" id="PF13445">
    <property type="entry name" value="zf-RING_UBOX"/>
    <property type="match status" value="1"/>
</dbReference>
<accession>A0ABD0QTJ1</accession>
<feature type="domain" description="RING-type" evidence="5">
    <location>
        <begin position="14"/>
        <end position="54"/>
    </location>
</feature>
<dbReference type="PROSITE" id="PS00518">
    <property type="entry name" value="ZF_RING_1"/>
    <property type="match status" value="1"/>
</dbReference>
<proteinExistence type="predicted"/>
<protein>
    <recommendedName>
        <fullName evidence="5">RING-type domain-containing protein</fullName>
    </recommendedName>
</protein>
<dbReference type="SUPFAM" id="SSF57850">
    <property type="entry name" value="RING/U-box"/>
    <property type="match status" value="1"/>
</dbReference>
<dbReference type="SUPFAM" id="SSF57845">
    <property type="entry name" value="B-box zinc-binding domain"/>
    <property type="match status" value="1"/>
</dbReference>
<feature type="non-terminal residue" evidence="6">
    <location>
        <position position="158"/>
    </location>
</feature>
<keyword evidence="1" id="KW-0479">Metal-binding</keyword>
<organism evidence="6 7">
    <name type="scientific">Cirrhinus mrigala</name>
    <name type="common">Mrigala</name>
    <dbReference type="NCBI Taxonomy" id="683832"/>
    <lineage>
        <taxon>Eukaryota</taxon>
        <taxon>Metazoa</taxon>
        <taxon>Chordata</taxon>
        <taxon>Craniata</taxon>
        <taxon>Vertebrata</taxon>
        <taxon>Euteleostomi</taxon>
        <taxon>Actinopterygii</taxon>
        <taxon>Neopterygii</taxon>
        <taxon>Teleostei</taxon>
        <taxon>Ostariophysi</taxon>
        <taxon>Cypriniformes</taxon>
        <taxon>Cyprinidae</taxon>
        <taxon>Labeoninae</taxon>
        <taxon>Labeonini</taxon>
        <taxon>Cirrhinus</taxon>
    </lineage>
</organism>
<evidence type="ECO:0000259" key="5">
    <source>
        <dbReference type="PROSITE" id="PS50089"/>
    </source>
</evidence>
<feature type="non-terminal residue" evidence="6">
    <location>
        <position position="1"/>
    </location>
</feature>
<dbReference type="Proteomes" id="UP001529510">
    <property type="component" value="Unassembled WGS sequence"/>
</dbReference>
<dbReference type="GO" id="GO:0008270">
    <property type="term" value="F:zinc ion binding"/>
    <property type="evidence" value="ECO:0007669"/>
    <property type="project" value="UniProtKB-KW"/>
</dbReference>
<keyword evidence="3" id="KW-0862">Zinc</keyword>
<evidence type="ECO:0000256" key="2">
    <source>
        <dbReference type="ARBA" id="ARBA00022771"/>
    </source>
</evidence>
<evidence type="ECO:0000256" key="3">
    <source>
        <dbReference type="ARBA" id="ARBA00022833"/>
    </source>
</evidence>
<dbReference type="Gene3D" id="4.10.830.40">
    <property type="match status" value="1"/>
</dbReference>
<dbReference type="Gene3D" id="3.30.40.10">
    <property type="entry name" value="Zinc/RING finger domain, C3HC4 (zinc finger)"/>
    <property type="match status" value="1"/>
</dbReference>
<reference evidence="6 7" key="1">
    <citation type="submission" date="2024-05" db="EMBL/GenBank/DDBJ databases">
        <title>Genome sequencing and assembly of Indian major carp, Cirrhinus mrigala (Hamilton, 1822).</title>
        <authorList>
            <person name="Mohindra V."/>
            <person name="Chowdhury L.M."/>
            <person name="Lal K."/>
            <person name="Jena J.K."/>
        </authorList>
    </citation>
    <scope>NUCLEOTIDE SEQUENCE [LARGE SCALE GENOMIC DNA]</scope>
    <source>
        <strain evidence="6">CM1030</strain>
        <tissue evidence="6">Blood</tissue>
    </source>
</reference>
<sequence>LSSSTGPLAEELKCSVCVDVFKDPVSTPCGHNFCKSCLNQCWENSENCICPLCKEIFSKRPDLKINTALREVLQHFEKKFTLSKSEVVCDICDDKEMKALKSCLVCQTSYCEKHLEPHLRVLSFKKHKLMDPVENIKDYICQKHERPLELFCRDDQMC</sequence>
<evidence type="ECO:0000256" key="1">
    <source>
        <dbReference type="ARBA" id="ARBA00022723"/>
    </source>
</evidence>
<evidence type="ECO:0000313" key="6">
    <source>
        <dbReference type="EMBL" id="KAL0189509.1"/>
    </source>
</evidence>